<keyword evidence="3" id="KW-1185">Reference proteome</keyword>
<dbReference type="AlphaFoldDB" id="A0A8H5M9L0"/>
<feature type="transmembrane region" description="Helical" evidence="1">
    <location>
        <begin position="147"/>
        <end position="170"/>
    </location>
</feature>
<proteinExistence type="predicted"/>
<name>A0A8H5M9L0_9AGAR</name>
<reference evidence="2 3" key="1">
    <citation type="journal article" date="2020" name="ISME J.">
        <title>Uncovering the hidden diversity of litter-decomposition mechanisms in mushroom-forming fungi.</title>
        <authorList>
            <person name="Floudas D."/>
            <person name="Bentzer J."/>
            <person name="Ahren D."/>
            <person name="Johansson T."/>
            <person name="Persson P."/>
            <person name="Tunlid A."/>
        </authorList>
    </citation>
    <scope>NUCLEOTIDE SEQUENCE [LARGE SCALE GENOMIC DNA]</scope>
    <source>
        <strain evidence="2 3">CBS 406.79</strain>
    </source>
</reference>
<evidence type="ECO:0000313" key="3">
    <source>
        <dbReference type="Proteomes" id="UP000518752"/>
    </source>
</evidence>
<organism evidence="2 3">
    <name type="scientific">Collybiopsis confluens</name>
    <dbReference type="NCBI Taxonomy" id="2823264"/>
    <lineage>
        <taxon>Eukaryota</taxon>
        <taxon>Fungi</taxon>
        <taxon>Dikarya</taxon>
        <taxon>Basidiomycota</taxon>
        <taxon>Agaricomycotina</taxon>
        <taxon>Agaricomycetes</taxon>
        <taxon>Agaricomycetidae</taxon>
        <taxon>Agaricales</taxon>
        <taxon>Marasmiineae</taxon>
        <taxon>Omphalotaceae</taxon>
        <taxon>Collybiopsis</taxon>
    </lineage>
</organism>
<protein>
    <submittedName>
        <fullName evidence="2">Uncharacterized protein</fullName>
    </submittedName>
</protein>
<keyword evidence="1" id="KW-1133">Transmembrane helix</keyword>
<comment type="caution">
    <text evidence="2">The sequence shown here is derived from an EMBL/GenBank/DDBJ whole genome shotgun (WGS) entry which is preliminary data.</text>
</comment>
<evidence type="ECO:0000313" key="2">
    <source>
        <dbReference type="EMBL" id="KAF5385551.1"/>
    </source>
</evidence>
<feature type="transmembrane region" description="Helical" evidence="1">
    <location>
        <begin position="190"/>
        <end position="213"/>
    </location>
</feature>
<feature type="transmembrane region" description="Helical" evidence="1">
    <location>
        <begin position="28"/>
        <end position="51"/>
    </location>
</feature>
<dbReference type="OrthoDB" id="3267806at2759"/>
<dbReference type="Proteomes" id="UP000518752">
    <property type="component" value="Unassembled WGS sequence"/>
</dbReference>
<keyword evidence="1" id="KW-0812">Transmembrane</keyword>
<feature type="transmembrane region" description="Helical" evidence="1">
    <location>
        <begin position="116"/>
        <end position="135"/>
    </location>
</feature>
<sequence>MSTHIPGGSRPDESSSTIFSEHTWLQGAFLGAIAYGIEFVLYSMACQMLWVHRRRYSPSPRRNIFLICYISVIFILSTLYLVGLLEFTQLSFIDGRNIEGGPNNFEEVMFSLPIDMLANVIMVLNAWLCDIINVWRCFVIYQGCTIPAIIVNAVPMLLYLASIAFGILFLKQVGTPAQSPWLASGINFTIPYYAMSLALNILVTCLIVTRLLFHRHRITRAIGSGHGSQYTSLVAIIIESAAIYSAFALAFLIPFGLNSPVAQLFLQALSLIQGLTTFLIIFRIAQGKGYSEEAITNSNLFKDSENSGANRTFGGHNIQFRRSARSTSEMGGNSIAGTDDSILMRKMQALPLPMGGGGGGQVDVESGRGIQISKTILVEETA</sequence>
<gene>
    <name evidence="2" type="ORF">D9757_006746</name>
</gene>
<feature type="transmembrane region" description="Helical" evidence="1">
    <location>
        <begin position="233"/>
        <end position="255"/>
    </location>
</feature>
<accession>A0A8H5M9L0</accession>
<feature type="transmembrane region" description="Helical" evidence="1">
    <location>
        <begin position="261"/>
        <end position="282"/>
    </location>
</feature>
<keyword evidence="1" id="KW-0472">Membrane</keyword>
<feature type="transmembrane region" description="Helical" evidence="1">
    <location>
        <begin position="63"/>
        <end position="82"/>
    </location>
</feature>
<evidence type="ECO:0000256" key="1">
    <source>
        <dbReference type="SAM" id="Phobius"/>
    </source>
</evidence>
<dbReference type="EMBL" id="JAACJN010000039">
    <property type="protein sequence ID" value="KAF5385551.1"/>
    <property type="molecule type" value="Genomic_DNA"/>
</dbReference>